<sequence length="676" mass="72252">MTRAARLLAALLLAGSAGVALAQRPPEVAYQLSEGDNLNAFLRDGATAAHLLLREGAEPRILVGFPAGNSGVGLWFERTAAPVRWRLDRAPAAITLADARGRALHGIRATASIAAPRLALRRAVLSNVRFLRDYQSVGRFPPEVAVAPRLGRDTITYARDRADGAPGYLLGLRVLAGLIERGALVAGRDGRIQLEITAATGDTPLTGIALPELLNATAADDPTARNALRFLSYREKFLAGSWRFDTYFGRDTLMSVRLLMPALQPTAIEAGLGAVLARLAADGDVAHEEGLSEFALLENRRAGRSGDAATLDYAMIDDDFMLAPVAAAYLLERADPARARTFLARPIASEARPGTSEPAGAALLRNLRLVIERARGFAEAPAVDRLVALRPGRMTGQWRDSEEGLGRGRFPYDVNAVLVPAALDAAARLSAAGLLDPYVSATDRAGLARAAAMATTWRERAPALFRVELPAREAAPRIAAYARALGVPAAPALESLGQTPLFYHALSLDERGRAVPILNSDEGFALMFGAPPAAELERDVAALMRPFPAGLMTDVGLLVANPALADAATQARFTPAAYHGAVVWSWQQALFAAGLERQLQRSDLPASTRAVLTDAQARLWRAIAATRATQSSELWSWAYRDGRYAVVPFGAGKKDVDESNAAQLWSTVYLAVRPPR</sequence>
<evidence type="ECO:0008006" key="4">
    <source>
        <dbReference type="Google" id="ProtNLM"/>
    </source>
</evidence>
<evidence type="ECO:0000313" key="3">
    <source>
        <dbReference type="Proteomes" id="UP000759103"/>
    </source>
</evidence>
<evidence type="ECO:0000313" key="2">
    <source>
        <dbReference type="EMBL" id="MBW6533139.1"/>
    </source>
</evidence>
<keyword evidence="3" id="KW-1185">Reference proteome</keyword>
<reference evidence="2 3" key="1">
    <citation type="submission" date="2021-07" db="EMBL/GenBank/DDBJ databases">
        <title>Sphingomonas sp.</title>
        <authorList>
            <person name="Feng G."/>
            <person name="Li J."/>
            <person name="Pan M."/>
        </authorList>
    </citation>
    <scope>NUCLEOTIDE SEQUENCE [LARGE SCALE GENOMIC DNA]</scope>
    <source>
        <strain evidence="2 3">RRHST34</strain>
    </source>
</reference>
<accession>A0ABS7BU68</accession>
<keyword evidence="1" id="KW-0732">Signal</keyword>
<evidence type="ECO:0000256" key="1">
    <source>
        <dbReference type="SAM" id="SignalP"/>
    </source>
</evidence>
<comment type="caution">
    <text evidence="2">The sequence shown here is derived from an EMBL/GenBank/DDBJ whole genome shotgun (WGS) entry which is preliminary data.</text>
</comment>
<feature type="signal peptide" evidence="1">
    <location>
        <begin position="1"/>
        <end position="22"/>
    </location>
</feature>
<feature type="chain" id="PRO_5046308283" description="Lipoprotein" evidence="1">
    <location>
        <begin position="23"/>
        <end position="676"/>
    </location>
</feature>
<dbReference type="EMBL" id="JAHXZN010000014">
    <property type="protein sequence ID" value="MBW6533139.1"/>
    <property type="molecule type" value="Genomic_DNA"/>
</dbReference>
<gene>
    <name evidence="2" type="ORF">KZ820_20535</name>
</gene>
<dbReference type="Proteomes" id="UP000759103">
    <property type="component" value="Unassembled WGS sequence"/>
</dbReference>
<dbReference type="InterPro" id="IPR008928">
    <property type="entry name" value="6-hairpin_glycosidase_sf"/>
</dbReference>
<dbReference type="SUPFAM" id="SSF48208">
    <property type="entry name" value="Six-hairpin glycosidases"/>
    <property type="match status" value="1"/>
</dbReference>
<proteinExistence type="predicted"/>
<name>A0ABS7BU68_9SPHN</name>
<dbReference type="RefSeq" id="WP_219750667.1">
    <property type="nucleotide sequence ID" value="NZ_JAHXZN010000014.1"/>
</dbReference>
<organism evidence="2 3">
    <name type="scientific">Sphingomonas citri</name>
    <dbReference type="NCBI Taxonomy" id="2862499"/>
    <lineage>
        <taxon>Bacteria</taxon>
        <taxon>Pseudomonadati</taxon>
        <taxon>Pseudomonadota</taxon>
        <taxon>Alphaproteobacteria</taxon>
        <taxon>Sphingomonadales</taxon>
        <taxon>Sphingomonadaceae</taxon>
        <taxon>Sphingomonas</taxon>
    </lineage>
</organism>
<protein>
    <recommendedName>
        <fullName evidence="4">Lipoprotein</fullName>
    </recommendedName>
</protein>